<dbReference type="InterPro" id="IPR040361">
    <property type="entry name" value="TPD1"/>
</dbReference>
<dbReference type="Proteomes" id="UP000265566">
    <property type="component" value="Chromosome 1"/>
</dbReference>
<comment type="caution">
    <text evidence="2">The sequence shown here is derived from an EMBL/GenBank/DDBJ whole genome shotgun (WGS) entry which is preliminary data.</text>
</comment>
<dbReference type="PANTHER" id="PTHR33184">
    <property type="entry name" value="PROTEIN TAPETUM DETERMINANT 1-LIKE-RELATED"/>
    <property type="match status" value="1"/>
</dbReference>
<proteinExistence type="predicted"/>
<gene>
    <name evidence="2" type="ORF">MtrunA17_Chr1g0170141</name>
</gene>
<dbReference type="EMBL" id="PSQE01000001">
    <property type="protein sequence ID" value="RHN78824.1"/>
    <property type="molecule type" value="Genomic_DNA"/>
</dbReference>
<dbReference type="Pfam" id="PF24068">
    <property type="entry name" value="TPD1_C"/>
    <property type="match status" value="1"/>
</dbReference>
<dbReference type="Gramene" id="rna2480">
    <property type="protein sequence ID" value="RHN78824.1"/>
    <property type="gene ID" value="gene2480"/>
</dbReference>
<dbReference type="AlphaFoldDB" id="A0A396JNP0"/>
<reference evidence="2" key="1">
    <citation type="journal article" date="2018" name="Nat. Plants">
        <title>Whole-genome landscape of Medicago truncatula symbiotic genes.</title>
        <authorList>
            <person name="Pecrix Y."/>
            <person name="Gamas P."/>
            <person name="Carrere S."/>
        </authorList>
    </citation>
    <scope>NUCLEOTIDE SEQUENCE</scope>
    <source>
        <tissue evidence="2">Leaves</tissue>
    </source>
</reference>
<name>A0A396JNP0_MEDTR</name>
<evidence type="ECO:0000313" key="2">
    <source>
        <dbReference type="EMBL" id="RHN78824.1"/>
    </source>
</evidence>
<organism evidence="2">
    <name type="scientific">Medicago truncatula</name>
    <name type="common">Barrel medic</name>
    <name type="synonym">Medicago tribuloides</name>
    <dbReference type="NCBI Taxonomy" id="3880"/>
    <lineage>
        <taxon>Eukaryota</taxon>
        <taxon>Viridiplantae</taxon>
        <taxon>Streptophyta</taxon>
        <taxon>Embryophyta</taxon>
        <taxon>Tracheophyta</taxon>
        <taxon>Spermatophyta</taxon>
        <taxon>Magnoliopsida</taxon>
        <taxon>eudicotyledons</taxon>
        <taxon>Gunneridae</taxon>
        <taxon>Pentapetalae</taxon>
        <taxon>rosids</taxon>
        <taxon>fabids</taxon>
        <taxon>Fabales</taxon>
        <taxon>Fabaceae</taxon>
        <taxon>Papilionoideae</taxon>
        <taxon>50 kb inversion clade</taxon>
        <taxon>NPAAA clade</taxon>
        <taxon>Hologalegina</taxon>
        <taxon>IRL clade</taxon>
        <taxon>Trifolieae</taxon>
        <taxon>Medicago</taxon>
    </lineage>
</organism>
<evidence type="ECO:0000256" key="1">
    <source>
        <dbReference type="ARBA" id="ARBA00022729"/>
    </source>
</evidence>
<protein>
    <submittedName>
        <fullName evidence="2">Uncharacterized protein</fullName>
    </submittedName>
</protein>
<accession>A0A396JNP0</accession>
<sequence length="105" mass="11559">MCPLNSLQIVQRNTGQVVAGKPLWRVEVINNCICDQSQIMLSCNGFQSFEGVDPLILKKIGDNCLLYNGHLLSPRNIDVFAYASDSSFPFVPVSSVTGTCHQKDI</sequence>
<dbReference type="PANTHER" id="PTHR33184:SF11">
    <property type="entry name" value="BETA-1,3-N-ACETYLGLUCOSAMINYLTRANSFERASE FAMILY PROTEIN"/>
    <property type="match status" value="1"/>
</dbReference>
<keyword evidence="1" id="KW-0732">Signal</keyword>